<dbReference type="EMBL" id="ABFK02000020">
    <property type="protein sequence ID" value="EDS02211.1"/>
    <property type="molecule type" value="Genomic_DNA"/>
</dbReference>
<name>B0MWZ4_9BACT</name>
<proteinExistence type="predicted"/>
<evidence type="ECO:0000313" key="2">
    <source>
        <dbReference type="EMBL" id="EDS02211.1"/>
    </source>
</evidence>
<dbReference type="Proteomes" id="UP000005819">
    <property type="component" value="Unassembled WGS sequence"/>
</dbReference>
<evidence type="ECO:0000256" key="1">
    <source>
        <dbReference type="SAM" id="MobiDB-lite"/>
    </source>
</evidence>
<organism evidence="2 3">
    <name type="scientific">Alistipes putredinis DSM 17216</name>
    <dbReference type="NCBI Taxonomy" id="445970"/>
    <lineage>
        <taxon>Bacteria</taxon>
        <taxon>Pseudomonadati</taxon>
        <taxon>Bacteroidota</taxon>
        <taxon>Bacteroidia</taxon>
        <taxon>Bacteroidales</taxon>
        <taxon>Rikenellaceae</taxon>
        <taxon>Alistipes</taxon>
    </lineage>
</organism>
<dbReference type="HOGENOM" id="CLU_2434355_0_0_10"/>
<protein>
    <submittedName>
        <fullName evidence="2">Uncharacterized protein</fullName>
    </submittedName>
</protein>
<feature type="compositionally biased region" description="Basic and acidic residues" evidence="1">
    <location>
        <begin position="69"/>
        <end position="81"/>
    </location>
</feature>
<dbReference type="AlphaFoldDB" id="B0MWZ4"/>
<reference evidence="2" key="1">
    <citation type="submission" date="2007-10" db="EMBL/GenBank/DDBJ databases">
        <authorList>
            <person name="Fulton L."/>
            <person name="Clifton S."/>
            <person name="Fulton B."/>
            <person name="Xu J."/>
            <person name="Minx P."/>
            <person name="Pepin K.H."/>
            <person name="Johnson M."/>
            <person name="Thiruvilangam P."/>
            <person name="Bhonagiri V."/>
            <person name="Nash W.E."/>
            <person name="Mardis E.R."/>
            <person name="Wilson R.K."/>
        </authorList>
    </citation>
    <scope>NUCLEOTIDE SEQUENCE [LARGE SCALE GENOMIC DNA]</scope>
    <source>
        <strain evidence="2">DSM 17216</strain>
    </source>
</reference>
<reference evidence="2" key="2">
    <citation type="submission" date="2013-09" db="EMBL/GenBank/DDBJ databases">
        <title>Draft genome sequence of Alistipes putredinis (DSM 17216).</title>
        <authorList>
            <person name="Sudarsanam P."/>
            <person name="Ley R."/>
            <person name="Guruge J."/>
            <person name="Turnbaugh P.J."/>
            <person name="Mahowald M."/>
            <person name="Liep D."/>
            <person name="Gordon J."/>
        </authorList>
    </citation>
    <scope>NUCLEOTIDE SEQUENCE</scope>
    <source>
        <strain evidence="2">DSM 17216</strain>
    </source>
</reference>
<accession>B0MWZ4</accession>
<comment type="caution">
    <text evidence="2">The sequence shown here is derived from an EMBL/GenBank/DDBJ whole genome shotgun (WGS) entry which is preliminary data.</text>
</comment>
<sequence length="90" mass="10088">MWSMPFSQIRYILLAHRSSEKTDTGQRIDTPLNPLPTSKDLQKSFTVGFGKTGAPAYGRRRKGIGPANKIDRRRAPPERCNYDFGTFGGT</sequence>
<gene>
    <name evidence="2" type="ORF">ALIPUT_01730</name>
</gene>
<keyword evidence="3" id="KW-1185">Reference proteome</keyword>
<feature type="region of interest" description="Disordered" evidence="1">
    <location>
        <begin position="20"/>
        <end position="90"/>
    </location>
</feature>
<evidence type="ECO:0000313" key="3">
    <source>
        <dbReference type="Proteomes" id="UP000005819"/>
    </source>
</evidence>